<dbReference type="Proteomes" id="UP000271031">
    <property type="component" value="Unassembled WGS sequence"/>
</dbReference>
<protein>
    <submittedName>
        <fullName evidence="2">PhzF family phenazine biosynthesis protein</fullName>
    </submittedName>
</protein>
<dbReference type="EMBL" id="RHHQ01000024">
    <property type="protein sequence ID" value="RNB81042.1"/>
    <property type="molecule type" value="Genomic_DNA"/>
</dbReference>
<evidence type="ECO:0000256" key="1">
    <source>
        <dbReference type="PIRSR" id="PIRSR016184-1"/>
    </source>
</evidence>
<feature type="active site" evidence="1">
    <location>
        <position position="47"/>
    </location>
</feature>
<comment type="caution">
    <text evidence="2">The sequence shown here is derived from an EMBL/GenBank/DDBJ whole genome shotgun (WGS) entry which is preliminary data.</text>
</comment>
<evidence type="ECO:0000313" key="2">
    <source>
        <dbReference type="EMBL" id="RNB81042.1"/>
    </source>
</evidence>
<dbReference type="InterPro" id="IPR003719">
    <property type="entry name" value="Phenazine_PhzF-like"/>
</dbReference>
<organism evidence="2 3">
    <name type="scientific">Brevibacillus fluminis</name>
    <dbReference type="NCBI Taxonomy" id="511487"/>
    <lineage>
        <taxon>Bacteria</taxon>
        <taxon>Bacillati</taxon>
        <taxon>Bacillota</taxon>
        <taxon>Bacilli</taxon>
        <taxon>Bacillales</taxon>
        <taxon>Paenibacillaceae</taxon>
        <taxon>Brevibacillus</taxon>
    </lineage>
</organism>
<dbReference type="SUPFAM" id="SSF54506">
    <property type="entry name" value="Diaminopimelate epimerase-like"/>
    <property type="match status" value="1"/>
</dbReference>
<evidence type="ECO:0000313" key="3">
    <source>
        <dbReference type="Proteomes" id="UP000271031"/>
    </source>
</evidence>
<dbReference type="GO" id="GO:0005737">
    <property type="term" value="C:cytoplasm"/>
    <property type="evidence" value="ECO:0007669"/>
    <property type="project" value="TreeGrafter"/>
</dbReference>
<dbReference type="OrthoDB" id="9788221at2"/>
<name>A0A3M8CYV7_9BACL</name>
<sequence>MKEIDIYLIDAFTSQSFGGNAAGVVPHAEGLSDEQMQRIARELNQSETAFLFPSEKAGADFRVRFFTPTVEIDFCGHATVGSAWLLATRLGWADRAEKVVFDTNIGLVPIAWEKENGELTRVTMTQAAPKVKPLEYPLPELARLLGIRTDDVDERYPIRIASTANWHLLVPVKTQAAIDAAAPLLAELGKMNEEIGVVTTHLFTFATNRPGYDLYTRDFCPAIGIPEDPVTGSANGALSGYLALEGLVPADALTRLVIGQGDAVGRPGTLHAMIEPAAPLPLIKISGAAVITVAGRLAY</sequence>
<dbReference type="PIRSF" id="PIRSF016184">
    <property type="entry name" value="PhzC_PhzF"/>
    <property type="match status" value="1"/>
</dbReference>
<dbReference type="PANTHER" id="PTHR13774">
    <property type="entry name" value="PHENAZINE BIOSYNTHESIS PROTEIN"/>
    <property type="match status" value="1"/>
</dbReference>
<proteinExistence type="predicted"/>
<dbReference type="GO" id="GO:0016853">
    <property type="term" value="F:isomerase activity"/>
    <property type="evidence" value="ECO:0007669"/>
    <property type="project" value="TreeGrafter"/>
</dbReference>
<keyword evidence="3" id="KW-1185">Reference proteome</keyword>
<dbReference type="RefSeq" id="WP_122921044.1">
    <property type="nucleotide sequence ID" value="NZ_RHHQ01000024.1"/>
</dbReference>
<reference evidence="2 3" key="1">
    <citation type="submission" date="2018-10" db="EMBL/GenBank/DDBJ databases">
        <title>Phylogenomics of Brevibacillus.</title>
        <authorList>
            <person name="Dunlap C."/>
        </authorList>
    </citation>
    <scope>NUCLEOTIDE SEQUENCE [LARGE SCALE GENOMIC DNA]</scope>
    <source>
        <strain evidence="2 3">JCM 15716</strain>
    </source>
</reference>
<dbReference type="Gene3D" id="3.10.310.10">
    <property type="entry name" value="Diaminopimelate Epimerase, Chain A, domain 1"/>
    <property type="match status" value="2"/>
</dbReference>
<accession>A0A3M8CYV7</accession>
<dbReference type="AlphaFoldDB" id="A0A3M8CYV7"/>
<dbReference type="NCBIfam" id="TIGR00654">
    <property type="entry name" value="PhzF_family"/>
    <property type="match status" value="1"/>
</dbReference>
<gene>
    <name evidence="2" type="ORF">EDM56_27020</name>
</gene>
<dbReference type="Pfam" id="PF02567">
    <property type="entry name" value="PhzC-PhzF"/>
    <property type="match status" value="1"/>
</dbReference>